<dbReference type="AlphaFoldDB" id="A0A520KS19"/>
<dbReference type="Proteomes" id="UP000317158">
    <property type="component" value="Unassembled WGS sequence"/>
</dbReference>
<evidence type="ECO:0000313" key="3">
    <source>
        <dbReference type="EMBL" id="RZN64582.1"/>
    </source>
</evidence>
<dbReference type="InterPro" id="IPR020616">
    <property type="entry name" value="Thiolase_N"/>
</dbReference>
<reference evidence="3 4" key="1">
    <citation type="journal article" date="2019" name="Nat. Microbiol.">
        <title>Wide diversity of methane and short-chain alkane metabolisms in uncultured archaea.</title>
        <authorList>
            <person name="Borrel G."/>
            <person name="Adam P.S."/>
            <person name="McKay L.J."/>
            <person name="Chen L.X."/>
            <person name="Sierra-Garcia I.N."/>
            <person name="Sieber C.M."/>
            <person name="Letourneur Q."/>
            <person name="Ghozlane A."/>
            <person name="Andersen G.L."/>
            <person name="Li W.J."/>
            <person name="Hallam S.J."/>
            <person name="Muyzer G."/>
            <person name="de Oliveira V.M."/>
            <person name="Inskeep W.P."/>
            <person name="Banfield J.F."/>
            <person name="Gribaldo S."/>
        </authorList>
    </citation>
    <scope>NUCLEOTIDE SEQUENCE [LARGE SCALE GENOMIC DNA]</scope>
    <source>
        <strain evidence="3">NM1a</strain>
    </source>
</reference>
<name>A0A520KS19_METT2</name>
<gene>
    <name evidence="3" type="ORF">EF806_04400</name>
</gene>
<dbReference type="InterPro" id="IPR016039">
    <property type="entry name" value="Thiolase-like"/>
</dbReference>
<dbReference type="EMBL" id="RXIF01000006">
    <property type="protein sequence ID" value="RZN64582.1"/>
    <property type="molecule type" value="Genomic_DNA"/>
</dbReference>
<evidence type="ECO:0000313" key="4">
    <source>
        <dbReference type="Proteomes" id="UP000317158"/>
    </source>
</evidence>
<keyword evidence="1" id="KW-0414">Isoprene biosynthesis</keyword>
<accession>A0A520KS19</accession>
<dbReference type="GO" id="GO:0008299">
    <property type="term" value="P:isoprenoid biosynthetic process"/>
    <property type="evidence" value="ECO:0007669"/>
    <property type="project" value="UniProtKB-KW"/>
</dbReference>
<dbReference type="SUPFAM" id="SSF53901">
    <property type="entry name" value="Thiolase-like"/>
    <property type="match status" value="1"/>
</dbReference>
<dbReference type="Pfam" id="PF00108">
    <property type="entry name" value="Thiolase_N"/>
    <property type="match status" value="1"/>
</dbReference>
<proteinExistence type="predicted"/>
<organism evidence="3 4">
    <name type="scientific">Methanoliparum thermophilum</name>
    <dbReference type="NCBI Taxonomy" id="2491083"/>
    <lineage>
        <taxon>Archaea</taxon>
        <taxon>Methanobacteriati</taxon>
        <taxon>Methanobacteriota</taxon>
        <taxon>Candidatus Methanoliparia</taxon>
        <taxon>Candidatus Methanoliparales</taxon>
        <taxon>Candidatus Methanoliparaceae</taxon>
        <taxon>Candidatus Methanoliparum</taxon>
    </lineage>
</organism>
<comment type="caution">
    <text evidence="3">The sequence shown here is derived from an EMBL/GenBank/DDBJ whole genome shotgun (WGS) entry which is preliminary data.</text>
</comment>
<sequence length="91" mass="10711">MPVISDPKIKVWISLVPLFARILQRARVMSQPEERYDILPTMMNWAETAAKEYKISREQIDKWALKSNQKACLAIDNGRFQKDEHPYHVII</sequence>
<feature type="domain" description="Thiolase N-terminal" evidence="2">
    <location>
        <begin position="42"/>
        <end position="83"/>
    </location>
</feature>
<dbReference type="GO" id="GO:0016747">
    <property type="term" value="F:acyltransferase activity, transferring groups other than amino-acyl groups"/>
    <property type="evidence" value="ECO:0007669"/>
    <property type="project" value="InterPro"/>
</dbReference>
<protein>
    <recommendedName>
        <fullName evidence="2">Thiolase N-terminal domain-containing protein</fullName>
    </recommendedName>
</protein>
<evidence type="ECO:0000256" key="1">
    <source>
        <dbReference type="ARBA" id="ARBA00023229"/>
    </source>
</evidence>
<evidence type="ECO:0000259" key="2">
    <source>
        <dbReference type="Pfam" id="PF00108"/>
    </source>
</evidence>
<dbReference type="Gene3D" id="3.40.47.10">
    <property type="match status" value="1"/>
</dbReference>